<dbReference type="AlphaFoldDB" id="A0A829YPQ1"/>
<keyword evidence="1" id="KW-0472">Membrane</keyword>
<dbReference type="Pfam" id="PF16357">
    <property type="entry name" value="PepSY_TM_like_2"/>
    <property type="match status" value="1"/>
</dbReference>
<dbReference type="PANTHER" id="PTHR40115">
    <property type="entry name" value="INNER MEMBRANE PROTEIN WITH PEPSY TM HELIX"/>
    <property type="match status" value="1"/>
</dbReference>
<feature type="transmembrane region" description="Helical" evidence="1">
    <location>
        <begin position="26"/>
        <end position="48"/>
    </location>
</feature>
<organism evidence="2 3">
    <name type="scientific">Steroidobacter agaridevorans</name>
    <dbReference type="NCBI Taxonomy" id="2695856"/>
    <lineage>
        <taxon>Bacteria</taxon>
        <taxon>Pseudomonadati</taxon>
        <taxon>Pseudomonadota</taxon>
        <taxon>Gammaproteobacteria</taxon>
        <taxon>Steroidobacterales</taxon>
        <taxon>Steroidobacteraceae</taxon>
        <taxon>Steroidobacter</taxon>
    </lineage>
</organism>
<dbReference type="Proteomes" id="UP000445000">
    <property type="component" value="Unassembled WGS sequence"/>
</dbReference>
<sequence>MAEAIRASSARAQKTRAFWLKHLHQWHWMSAAMCLIGMVLFSITGFTLNHASWIGAKPEVTTQTAQLPDSLLAQLKKTWETDADEKAALPAPVADWLGETLSVRAADRETEWSDDEIYVSLPRPGGDAWLTVNLEDGEVTHELTDRGWLSYFNDLHKGRNAGAAWSLFIDVFAFAALVFAITGLLLLKMHAGNRPGTWPMVGLGLVLPLLLAILFIH</sequence>
<evidence type="ECO:0000313" key="3">
    <source>
        <dbReference type="Proteomes" id="UP000445000"/>
    </source>
</evidence>
<dbReference type="RefSeq" id="WP_161816354.1">
    <property type="nucleotide sequence ID" value="NZ_BLJN01000010.1"/>
</dbReference>
<evidence type="ECO:0000313" key="2">
    <source>
        <dbReference type="EMBL" id="GFE84772.1"/>
    </source>
</evidence>
<dbReference type="EMBL" id="BLJN01000010">
    <property type="protein sequence ID" value="GFE84772.1"/>
    <property type="molecule type" value="Genomic_DNA"/>
</dbReference>
<proteinExistence type="predicted"/>
<accession>A0A829YPQ1</accession>
<comment type="caution">
    <text evidence="2">The sequence shown here is derived from an EMBL/GenBank/DDBJ whole genome shotgun (WGS) entry which is preliminary data.</text>
</comment>
<dbReference type="PANTHER" id="PTHR40115:SF1">
    <property type="entry name" value="INNER MEMBRANE PROTEIN WITH PEPSY TM HELIX"/>
    <property type="match status" value="1"/>
</dbReference>
<gene>
    <name evidence="2" type="ORF">GCM10011487_67720</name>
</gene>
<evidence type="ECO:0000256" key="1">
    <source>
        <dbReference type="SAM" id="Phobius"/>
    </source>
</evidence>
<reference evidence="3" key="1">
    <citation type="submission" date="2020-01" db="EMBL/GenBank/DDBJ databases">
        <title>'Steroidobacter agaridevorans' sp. nov., agar-degrading bacteria isolated from rhizosphere soils.</title>
        <authorList>
            <person name="Ikenaga M."/>
            <person name="Kataoka M."/>
            <person name="Murouchi A."/>
            <person name="Katsuragi S."/>
            <person name="Sakai M."/>
        </authorList>
    </citation>
    <scope>NUCLEOTIDE SEQUENCE [LARGE SCALE GENOMIC DNA]</scope>
    <source>
        <strain evidence="3">YU21-B</strain>
    </source>
</reference>
<dbReference type="InterPro" id="IPR032307">
    <property type="entry name" value="PepSY_TM-like_2"/>
</dbReference>
<keyword evidence="1" id="KW-0812">Transmembrane</keyword>
<name>A0A829YPQ1_9GAMM</name>
<feature type="transmembrane region" description="Helical" evidence="1">
    <location>
        <begin position="198"/>
        <end position="216"/>
    </location>
</feature>
<feature type="transmembrane region" description="Helical" evidence="1">
    <location>
        <begin position="163"/>
        <end position="186"/>
    </location>
</feature>
<protein>
    <submittedName>
        <fullName evidence="2">Membrane protein</fullName>
    </submittedName>
</protein>
<keyword evidence="1" id="KW-1133">Transmembrane helix</keyword>
<keyword evidence="3" id="KW-1185">Reference proteome</keyword>